<dbReference type="GO" id="GO:0005739">
    <property type="term" value="C:mitochondrion"/>
    <property type="evidence" value="ECO:0007669"/>
    <property type="project" value="TreeGrafter"/>
</dbReference>
<evidence type="ECO:0000256" key="2">
    <source>
        <dbReference type="SAM" id="MobiDB-lite"/>
    </source>
</evidence>
<dbReference type="RefSeq" id="XP_021872146.1">
    <property type="nucleotide sequence ID" value="XM_022012526.1"/>
</dbReference>
<dbReference type="EMBL" id="NBSH01000004">
    <property type="protein sequence ID" value="ORX38224.1"/>
    <property type="molecule type" value="Genomic_DNA"/>
</dbReference>
<organism evidence="3 4">
    <name type="scientific">Kockovaella imperatae</name>
    <dbReference type="NCBI Taxonomy" id="4999"/>
    <lineage>
        <taxon>Eukaryota</taxon>
        <taxon>Fungi</taxon>
        <taxon>Dikarya</taxon>
        <taxon>Basidiomycota</taxon>
        <taxon>Agaricomycotina</taxon>
        <taxon>Tremellomycetes</taxon>
        <taxon>Tremellales</taxon>
        <taxon>Cuniculitremaceae</taxon>
        <taxon>Kockovaella</taxon>
    </lineage>
</organism>
<feature type="compositionally biased region" description="Pro residues" evidence="2">
    <location>
        <begin position="294"/>
        <end position="304"/>
    </location>
</feature>
<dbReference type="InterPro" id="IPR007763">
    <property type="entry name" value="NDUFA12"/>
</dbReference>
<feature type="compositionally biased region" description="Basic and acidic residues" evidence="2">
    <location>
        <begin position="269"/>
        <end position="287"/>
    </location>
</feature>
<keyword evidence="4" id="KW-1185">Reference proteome</keyword>
<dbReference type="OrthoDB" id="10255576at2759"/>
<feature type="compositionally biased region" description="Polar residues" evidence="2">
    <location>
        <begin position="219"/>
        <end position="230"/>
    </location>
</feature>
<dbReference type="Pfam" id="PF05071">
    <property type="entry name" value="NDUFA12"/>
    <property type="match status" value="1"/>
</dbReference>
<evidence type="ECO:0000313" key="4">
    <source>
        <dbReference type="Proteomes" id="UP000193218"/>
    </source>
</evidence>
<comment type="similarity">
    <text evidence="1">Belongs to the complex I NDUFA12 subunit family.</text>
</comment>
<name>A0A1Y1UL49_9TREE</name>
<feature type="compositionally biased region" description="Basic and acidic residues" evidence="2">
    <location>
        <begin position="190"/>
        <end position="200"/>
    </location>
</feature>
<evidence type="ECO:0000256" key="1">
    <source>
        <dbReference type="ARBA" id="ARBA00007355"/>
    </source>
</evidence>
<protein>
    <recommendedName>
        <fullName evidence="5">NADH dehydrogenase [ubiquinone] 1 alpha subcomplex subunit</fullName>
    </recommendedName>
</protein>
<dbReference type="InterPro" id="IPR052618">
    <property type="entry name" value="ComplexI_NDUFA12"/>
</dbReference>
<gene>
    <name evidence="3" type="ORF">BD324DRAFT_343415</name>
</gene>
<dbReference type="GO" id="GO:0045271">
    <property type="term" value="C:respiratory chain complex I"/>
    <property type="evidence" value="ECO:0007669"/>
    <property type="project" value="InterPro"/>
</dbReference>
<dbReference type="STRING" id="4999.A0A1Y1UL49"/>
<dbReference type="InParanoid" id="A0A1Y1UL49"/>
<reference evidence="3 4" key="1">
    <citation type="submission" date="2017-03" db="EMBL/GenBank/DDBJ databases">
        <title>Widespread Adenine N6-methylation of Active Genes in Fungi.</title>
        <authorList>
            <consortium name="DOE Joint Genome Institute"/>
            <person name="Mondo S.J."/>
            <person name="Dannebaum R.O."/>
            <person name="Kuo R.C."/>
            <person name="Louie K.B."/>
            <person name="Bewick A.J."/>
            <person name="Labutti K."/>
            <person name="Haridas S."/>
            <person name="Kuo A."/>
            <person name="Salamov A."/>
            <person name="Ahrendt S.R."/>
            <person name="Lau R."/>
            <person name="Bowen B.P."/>
            <person name="Lipzen A."/>
            <person name="Sullivan W."/>
            <person name="Andreopoulos W.B."/>
            <person name="Clum A."/>
            <person name="Lindquist E."/>
            <person name="Daum C."/>
            <person name="Northen T.R."/>
            <person name="Ramamoorthy G."/>
            <person name="Schmitz R.J."/>
            <person name="Gryganskyi A."/>
            <person name="Culley D."/>
            <person name="Magnuson J."/>
            <person name="James T.Y."/>
            <person name="O'Malley M.A."/>
            <person name="Stajich J.E."/>
            <person name="Spatafora J.W."/>
            <person name="Visel A."/>
            <person name="Grigoriev I.V."/>
        </authorList>
    </citation>
    <scope>NUCLEOTIDE SEQUENCE [LARGE SCALE GENOMIC DNA]</scope>
    <source>
        <strain evidence="3 4">NRRL Y-17943</strain>
    </source>
</reference>
<feature type="compositionally biased region" description="Pro residues" evidence="2">
    <location>
        <begin position="244"/>
        <end position="262"/>
    </location>
</feature>
<evidence type="ECO:0000313" key="3">
    <source>
        <dbReference type="EMBL" id="ORX38224.1"/>
    </source>
</evidence>
<dbReference type="PANTHER" id="PTHR32470:SF2">
    <property type="entry name" value="NADH DEHYDROGENASE [UBIQUINONE] 1 ALPHA SUBCOMPLEX ASSEMBLY FACTOR 2"/>
    <property type="match status" value="1"/>
</dbReference>
<dbReference type="GeneID" id="33554334"/>
<dbReference type="AlphaFoldDB" id="A0A1Y1UL49"/>
<dbReference type="GO" id="GO:0032981">
    <property type="term" value="P:mitochondrial respiratory chain complex I assembly"/>
    <property type="evidence" value="ECO:0007669"/>
    <property type="project" value="TreeGrafter"/>
</dbReference>
<sequence length="324" mass="35800">MITVEPNAYYVALIQRNQIFTGDCRDVEEVDDGDHVDDGHDSMNKFFTGLADALAWGGGKRFKGRDLSGNKYYEIAKPSGGGRPKRSVKYNNIEHLSDYTSGKVNLPVQWRAWLSHTRPNPPSVEELEADHLRQTNLTPLVAAIEERERAERIRQGYASDSDIRLSIHSHSPEYHRLFGGDAIAGPSSVKVDESRSRRSAVESIDQSQREHYASIDGDTLSSGPSTSHRLSTPAAPLEENAPRSPYPIPTPTSPGVPPPPDVVDPSQHATKEDLRRLSEEDTKRRMAETGTPQPWVPSPKPPSAPEQGVLKPRRRGGSASFDDI</sequence>
<dbReference type="Proteomes" id="UP000193218">
    <property type="component" value="Unassembled WGS sequence"/>
</dbReference>
<dbReference type="PANTHER" id="PTHR32470">
    <property type="entry name" value="ADH DEHYDROGENASE [UBIQUINONE] 1 ALPHA SUBCOMPLEX ASSEMBLY FACTOR 2"/>
    <property type="match status" value="1"/>
</dbReference>
<proteinExistence type="inferred from homology"/>
<comment type="caution">
    <text evidence="3">The sequence shown here is derived from an EMBL/GenBank/DDBJ whole genome shotgun (WGS) entry which is preliminary data.</text>
</comment>
<feature type="region of interest" description="Disordered" evidence="2">
    <location>
        <begin position="178"/>
        <end position="324"/>
    </location>
</feature>
<evidence type="ECO:0008006" key="5">
    <source>
        <dbReference type="Google" id="ProtNLM"/>
    </source>
</evidence>
<accession>A0A1Y1UL49</accession>